<dbReference type="Proteomes" id="UP000002748">
    <property type="component" value="Unassembled WGS sequence"/>
</dbReference>
<evidence type="ECO:0000313" key="2">
    <source>
        <dbReference type="Proteomes" id="UP000002748"/>
    </source>
</evidence>
<dbReference type="HOGENOM" id="CLU_2211809_0_0_1"/>
<proteinExistence type="predicted"/>
<dbReference type="AlphaFoldDB" id="J6ETW1"/>
<organism evidence="1 2">
    <name type="scientific">Trichosporon asahii var. asahii (strain ATCC 90039 / CBS 2479 / JCM 2466 / KCTC 7840 / NBRC 103889/ NCYC 2677 / UAMH 7654)</name>
    <name type="common">Yeast</name>
    <dbReference type="NCBI Taxonomy" id="1186058"/>
    <lineage>
        <taxon>Eukaryota</taxon>
        <taxon>Fungi</taxon>
        <taxon>Dikarya</taxon>
        <taxon>Basidiomycota</taxon>
        <taxon>Agaricomycotina</taxon>
        <taxon>Tremellomycetes</taxon>
        <taxon>Trichosporonales</taxon>
        <taxon>Trichosporonaceae</taxon>
        <taxon>Trichosporon</taxon>
    </lineage>
</organism>
<dbReference type="RefSeq" id="XP_014177451.1">
    <property type="nucleotide sequence ID" value="XM_014321976.1"/>
</dbReference>
<gene>
    <name evidence="1" type="ORF">A1Q1_05169</name>
</gene>
<name>J6ETW1_TRIAS</name>
<reference evidence="1 2" key="1">
    <citation type="journal article" date="2012" name="Eukaryot. Cell">
        <title>Draft genome sequence of CBS 2479, the standard type strain of Trichosporon asahii.</title>
        <authorList>
            <person name="Yang R.Y."/>
            <person name="Li H.T."/>
            <person name="Zhu H."/>
            <person name="Zhou G.P."/>
            <person name="Wang M."/>
            <person name="Wang L."/>
        </authorList>
    </citation>
    <scope>NUCLEOTIDE SEQUENCE [LARGE SCALE GENOMIC DNA]</scope>
    <source>
        <strain evidence="2">ATCC 90039 / CBS 2479 / JCM 2466 / KCTC 7840 / NCYC 2677 / UAMH 7654</strain>
    </source>
</reference>
<comment type="caution">
    <text evidence="1">The sequence shown here is derived from an EMBL/GenBank/DDBJ whole genome shotgun (WGS) entry which is preliminary data.</text>
</comment>
<dbReference type="GeneID" id="25988681"/>
<dbReference type="EMBL" id="ALBS01000299">
    <property type="protein sequence ID" value="EJT46212.1"/>
    <property type="molecule type" value="Genomic_DNA"/>
</dbReference>
<sequence length="107" mass="12379">MPLMTVAITCHDPMPDRIAGPFMRAFLPALRQWGAPLHDVGLDWRKTPDGQVFSVYMDRANAETCIAVGNNFMNWLQGTPFAHYKEWSWTYFPTEQAATRLMTFTWH</sequence>
<protein>
    <submittedName>
        <fullName evidence="1">Uncharacterized protein</fullName>
    </submittedName>
</protein>
<dbReference type="VEuPathDB" id="FungiDB:A1Q1_05169"/>
<evidence type="ECO:0000313" key="1">
    <source>
        <dbReference type="EMBL" id="EJT46212.1"/>
    </source>
</evidence>
<dbReference type="KEGG" id="tasa:A1Q1_05169"/>
<accession>J6ETW1</accession>